<dbReference type="AlphaFoldDB" id="A0A8S1RGC6"/>
<comment type="caution">
    <text evidence="2">The sequence shown here is derived from an EMBL/GenBank/DDBJ whole genome shotgun (WGS) entry which is preliminary data.</text>
</comment>
<feature type="coiled-coil region" evidence="1">
    <location>
        <begin position="136"/>
        <end position="163"/>
    </location>
</feature>
<organism evidence="2 3">
    <name type="scientific">Paramecium sonneborni</name>
    <dbReference type="NCBI Taxonomy" id="65129"/>
    <lineage>
        <taxon>Eukaryota</taxon>
        <taxon>Sar</taxon>
        <taxon>Alveolata</taxon>
        <taxon>Ciliophora</taxon>
        <taxon>Intramacronucleata</taxon>
        <taxon>Oligohymenophorea</taxon>
        <taxon>Peniculida</taxon>
        <taxon>Parameciidae</taxon>
        <taxon>Paramecium</taxon>
    </lineage>
</organism>
<protein>
    <submittedName>
        <fullName evidence="2">Uncharacterized protein</fullName>
    </submittedName>
</protein>
<evidence type="ECO:0000313" key="3">
    <source>
        <dbReference type="Proteomes" id="UP000692954"/>
    </source>
</evidence>
<dbReference type="EMBL" id="CAJJDN010000170">
    <property type="protein sequence ID" value="CAD8126777.1"/>
    <property type="molecule type" value="Genomic_DNA"/>
</dbReference>
<evidence type="ECO:0000313" key="2">
    <source>
        <dbReference type="EMBL" id="CAD8126777.1"/>
    </source>
</evidence>
<dbReference type="OrthoDB" id="308072at2759"/>
<keyword evidence="1" id="KW-0175">Coiled coil</keyword>
<evidence type="ECO:0000256" key="1">
    <source>
        <dbReference type="SAM" id="Coils"/>
    </source>
</evidence>
<feature type="coiled-coil region" evidence="1">
    <location>
        <begin position="32"/>
        <end position="88"/>
    </location>
</feature>
<feature type="coiled-coil region" evidence="1">
    <location>
        <begin position="190"/>
        <end position="217"/>
    </location>
</feature>
<feature type="coiled-coil region" evidence="1">
    <location>
        <begin position="303"/>
        <end position="362"/>
    </location>
</feature>
<sequence>MRFNFEIQKQSFSETDIQKAYQNYLGELINDFQNLYAERKRIKLELERRQREEDELKGYKWPEPSQKKKQFRNQALTYDQKLQQIEEERNKEQKIQDCFTKEAIRLELERRLSIQEYYLKEQKTQASRKKMFQELRKKAAIENKKVSQKLKNYHNNMSDQLEEGLRKSKSFQEKMEARDILIQKQRAKQVSEIANRNRKLEEKISHVKDDFENKLEEEFFKKQSEMDQSFDFRQMTAEQMEKNKIEKQLLFEQKLNQINQKIKQDREEKQFELFNRVGQRMEKAEKQQELHDKHLSQLQFHKKKQIEQRFSRHKKRYQESEERQQEKMEEWKLKFNSIEERIEKFKSKKNEEQKTLKEQRSLSFKEHLENMQFNRKSQEIDQMKYVEKHQYVQTKLKKNKEEQEQLKAYLNISKQKFEKNNLIQFGELANLKYSSSIYLLNKLKDLENEDQFADISIKFNNVMKTTDKKSME</sequence>
<keyword evidence="3" id="KW-1185">Reference proteome</keyword>
<accession>A0A8S1RGC6</accession>
<name>A0A8S1RGC6_9CILI</name>
<dbReference type="Proteomes" id="UP000692954">
    <property type="component" value="Unassembled WGS sequence"/>
</dbReference>
<proteinExistence type="predicted"/>
<reference evidence="2" key="1">
    <citation type="submission" date="2021-01" db="EMBL/GenBank/DDBJ databases">
        <authorList>
            <consortium name="Genoscope - CEA"/>
            <person name="William W."/>
        </authorList>
    </citation>
    <scope>NUCLEOTIDE SEQUENCE</scope>
</reference>
<gene>
    <name evidence="2" type="ORF">PSON_ATCC_30995.1.T1700075</name>
</gene>